<accession>A0A2H0YUD9</accession>
<dbReference type="Gene3D" id="3.30.1360.40">
    <property type="match status" value="1"/>
</dbReference>
<dbReference type="InterPro" id="IPR023584">
    <property type="entry name" value="Ribosome_recyc_fac_dom"/>
</dbReference>
<dbReference type="AlphaFoldDB" id="A0A2H0YUD9"/>
<dbReference type="FunFam" id="1.10.132.20:FF:000001">
    <property type="entry name" value="Ribosome-recycling factor"/>
    <property type="match status" value="1"/>
</dbReference>
<dbReference type="PANTHER" id="PTHR20982:SF3">
    <property type="entry name" value="MITOCHONDRIAL RIBOSOME RECYCLING FACTOR PSEUDO 1"/>
    <property type="match status" value="1"/>
</dbReference>
<dbReference type="CDD" id="cd00520">
    <property type="entry name" value="RRF"/>
    <property type="match status" value="1"/>
</dbReference>
<comment type="function">
    <text evidence="5">Responsible for the release of ribosomes from messenger RNA at the termination of protein biosynthesis. May increase the efficiency of translation by recycling ribosomes from one round of translation to another.</text>
</comment>
<protein>
    <recommendedName>
        <fullName evidence="5">Ribosome-recycling factor</fullName>
        <shortName evidence="5">RRF</shortName>
    </recommendedName>
    <alternativeName>
        <fullName evidence="5">Ribosome-releasing factor</fullName>
    </alternativeName>
</protein>
<keyword evidence="4 5" id="KW-0648">Protein biosynthesis</keyword>
<sequence>MINLEDFKLKSEKALEHLKSNLSQIRTGRATPTLVENIKVLCYGTESPLVQLATITAPDSTCLLIQPWDKSILKDVEKAIQKSDLGIQPVNEGQQIRIKIPPLTEEKRKELIKIVNERVEETKIAIRNIRENVLKEMKNQEKEGSISEDEFFAFQKDIQKQVDAVMDKIAETFEKKEKEILTV</sequence>
<dbReference type="PANTHER" id="PTHR20982">
    <property type="entry name" value="RIBOSOME RECYCLING FACTOR"/>
    <property type="match status" value="1"/>
</dbReference>
<comment type="caution">
    <text evidence="7">The sequence shown here is derived from an EMBL/GenBank/DDBJ whole genome shotgun (WGS) entry which is preliminary data.</text>
</comment>
<name>A0A2H0YUD9_9BACT</name>
<organism evidence="7 8">
    <name type="scientific">Candidatus Kerfeldbacteria bacterium CG08_land_8_20_14_0_20_40_16</name>
    <dbReference type="NCBI Taxonomy" id="2014244"/>
    <lineage>
        <taxon>Bacteria</taxon>
        <taxon>Candidatus Kerfeldiibacteriota</taxon>
    </lineage>
</organism>
<comment type="subcellular location">
    <subcellularLocation>
        <location evidence="1 5">Cytoplasm</location>
    </subcellularLocation>
</comment>
<evidence type="ECO:0000256" key="2">
    <source>
        <dbReference type="ARBA" id="ARBA00005912"/>
    </source>
</evidence>
<dbReference type="Pfam" id="PF01765">
    <property type="entry name" value="RRF"/>
    <property type="match status" value="1"/>
</dbReference>
<evidence type="ECO:0000256" key="3">
    <source>
        <dbReference type="ARBA" id="ARBA00022490"/>
    </source>
</evidence>
<reference evidence="7 8" key="1">
    <citation type="submission" date="2017-09" db="EMBL/GenBank/DDBJ databases">
        <title>Depth-based differentiation of microbial function through sediment-hosted aquifers and enrichment of novel symbionts in the deep terrestrial subsurface.</title>
        <authorList>
            <person name="Probst A.J."/>
            <person name="Ladd B."/>
            <person name="Jarett J.K."/>
            <person name="Geller-Mcgrath D.E."/>
            <person name="Sieber C.M."/>
            <person name="Emerson J.B."/>
            <person name="Anantharaman K."/>
            <person name="Thomas B.C."/>
            <person name="Malmstrom R."/>
            <person name="Stieglmeier M."/>
            <person name="Klingl A."/>
            <person name="Woyke T."/>
            <person name="Ryan C.M."/>
            <person name="Banfield J.F."/>
        </authorList>
    </citation>
    <scope>NUCLEOTIDE SEQUENCE [LARGE SCALE GENOMIC DNA]</scope>
    <source>
        <strain evidence="7">CG08_land_8_20_14_0_20_40_16</strain>
    </source>
</reference>
<dbReference type="GO" id="GO:0005737">
    <property type="term" value="C:cytoplasm"/>
    <property type="evidence" value="ECO:0007669"/>
    <property type="project" value="UniProtKB-SubCell"/>
</dbReference>
<dbReference type="HAMAP" id="MF_00040">
    <property type="entry name" value="RRF"/>
    <property type="match status" value="1"/>
</dbReference>
<evidence type="ECO:0000313" key="7">
    <source>
        <dbReference type="EMBL" id="PIS42111.1"/>
    </source>
</evidence>
<keyword evidence="3 5" id="KW-0963">Cytoplasm</keyword>
<dbReference type="Proteomes" id="UP000231542">
    <property type="component" value="Unassembled WGS sequence"/>
</dbReference>
<dbReference type="SUPFAM" id="SSF55194">
    <property type="entry name" value="Ribosome recycling factor, RRF"/>
    <property type="match status" value="1"/>
</dbReference>
<evidence type="ECO:0000313" key="8">
    <source>
        <dbReference type="Proteomes" id="UP000231542"/>
    </source>
</evidence>
<dbReference type="FunFam" id="3.30.1360.40:FF:000001">
    <property type="entry name" value="Ribosome-recycling factor"/>
    <property type="match status" value="1"/>
</dbReference>
<dbReference type="NCBIfam" id="TIGR00496">
    <property type="entry name" value="frr"/>
    <property type="match status" value="1"/>
</dbReference>
<feature type="domain" description="Ribosome recycling factor" evidence="6">
    <location>
        <begin position="18"/>
        <end position="181"/>
    </location>
</feature>
<dbReference type="InterPro" id="IPR036191">
    <property type="entry name" value="RRF_sf"/>
</dbReference>
<evidence type="ECO:0000256" key="5">
    <source>
        <dbReference type="HAMAP-Rule" id="MF_00040"/>
    </source>
</evidence>
<dbReference type="InterPro" id="IPR002661">
    <property type="entry name" value="Ribosome_recyc_fac"/>
</dbReference>
<dbReference type="GO" id="GO:0043023">
    <property type="term" value="F:ribosomal large subunit binding"/>
    <property type="evidence" value="ECO:0007669"/>
    <property type="project" value="TreeGrafter"/>
</dbReference>
<evidence type="ECO:0000256" key="4">
    <source>
        <dbReference type="ARBA" id="ARBA00022917"/>
    </source>
</evidence>
<proteinExistence type="inferred from homology"/>
<dbReference type="EMBL" id="PEXU01000057">
    <property type="protein sequence ID" value="PIS42111.1"/>
    <property type="molecule type" value="Genomic_DNA"/>
</dbReference>
<dbReference type="Gene3D" id="1.10.132.20">
    <property type="entry name" value="Ribosome-recycling factor"/>
    <property type="match status" value="1"/>
</dbReference>
<dbReference type="GO" id="GO:0006415">
    <property type="term" value="P:translational termination"/>
    <property type="evidence" value="ECO:0007669"/>
    <property type="project" value="UniProtKB-UniRule"/>
</dbReference>
<gene>
    <name evidence="5" type="primary">frr</name>
    <name evidence="7" type="ORF">COT24_05235</name>
</gene>
<comment type="similarity">
    <text evidence="2 5">Belongs to the RRF family.</text>
</comment>
<evidence type="ECO:0000259" key="6">
    <source>
        <dbReference type="Pfam" id="PF01765"/>
    </source>
</evidence>
<evidence type="ECO:0000256" key="1">
    <source>
        <dbReference type="ARBA" id="ARBA00004496"/>
    </source>
</evidence>